<dbReference type="PANTHER" id="PTHR43221">
    <property type="entry name" value="PROTEASE HTPX"/>
    <property type="match status" value="1"/>
</dbReference>
<dbReference type="EMBL" id="JABURA010000001">
    <property type="protein sequence ID" value="NUB90932.1"/>
    <property type="molecule type" value="Genomic_DNA"/>
</dbReference>
<feature type="binding site" evidence="11">
    <location>
        <position position="144"/>
    </location>
    <ligand>
        <name>Zn(2+)</name>
        <dbReference type="ChEBI" id="CHEBI:29105"/>
        <note>catalytic</note>
    </ligand>
</feature>
<evidence type="ECO:0000256" key="2">
    <source>
        <dbReference type="ARBA" id="ARBA00022475"/>
    </source>
</evidence>
<dbReference type="CDD" id="cd07327">
    <property type="entry name" value="M48B_HtpX_like"/>
    <property type="match status" value="1"/>
</dbReference>
<dbReference type="InterPro" id="IPR050083">
    <property type="entry name" value="HtpX_protease"/>
</dbReference>
<evidence type="ECO:0000313" key="14">
    <source>
        <dbReference type="Proteomes" id="UP000728647"/>
    </source>
</evidence>
<name>A0A8J8GN90_9EURY</name>
<feature type="transmembrane region" description="Helical" evidence="11">
    <location>
        <begin position="12"/>
        <end position="38"/>
    </location>
</feature>
<feature type="binding site" evidence="11">
    <location>
        <position position="217"/>
    </location>
    <ligand>
        <name>Zn(2+)</name>
        <dbReference type="ChEBI" id="CHEBI:29105"/>
        <note>catalytic</note>
    </ligand>
</feature>
<protein>
    <recommendedName>
        <fullName evidence="11">Protease HtpX homolog</fullName>
        <ecNumber evidence="11">3.4.24.-</ecNumber>
    </recommendedName>
</protein>
<dbReference type="RefSeq" id="WP_174701685.1">
    <property type="nucleotide sequence ID" value="NZ_JABURA010000001.1"/>
</dbReference>
<keyword evidence="3 11" id="KW-0645">Protease</keyword>
<feature type="transmembrane region" description="Helical" evidence="11">
    <location>
        <begin position="44"/>
        <end position="62"/>
    </location>
</feature>
<evidence type="ECO:0000256" key="1">
    <source>
        <dbReference type="ARBA" id="ARBA00009779"/>
    </source>
</evidence>
<evidence type="ECO:0000256" key="3">
    <source>
        <dbReference type="ARBA" id="ARBA00022670"/>
    </source>
</evidence>
<evidence type="ECO:0000256" key="9">
    <source>
        <dbReference type="ARBA" id="ARBA00023049"/>
    </source>
</evidence>
<dbReference type="Proteomes" id="UP000728647">
    <property type="component" value="Unassembled WGS sequence"/>
</dbReference>
<keyword evidence="5 11" id="KW-0479">Metal-binding</keyword>
<evidence type="ECO:0000256" key="5">
    <source>
        <dbReference type="ARBA" id="ARBA00022723"/>
    </source>
</evidence>
<keyword evidence="7 11" id="KW-0862">Zinc</keyword>
<sequence>MEWPADWGLRVRMLATMVLLLTVYLIIASGIATVIVGYTSGGGTVVYGLLALGFAGVHYWYAAWFLPRGLGATAVDPDEYPDLYATVERLARQADLPTPTIAVVDAEVPNAFVTGHSRRSATITVISGLLDTLEGEQREAVLAHELAHVKNRDAIAMTLASFLPTIALVILVASGLAFDGRDGGHDVPSGVVVLAPVSIVAWLVGSVFVRLFARHREIVADSGAVAITGDPSALAAALRSLSDELERVPDEDLRSVAELNAFFVVPVQSGFVGRFLSTHPPVERRIERLQRLERQLA</sequence>
<keyword evidence="2 11" id="KW-1003">Cell membrane</keyword>
<organism evidence="13 14">
    <name type="scientific">Haloterrigena gelatinilytica</name>
    <dbReference type="NCBI Taxonomy" id="2741724"/>
    <lineage>
        <taxon>Archaea</taxon>
        <taxon>Methanobacteriati</taxon>
        <taxon>Methanobacteriota</taxon>
        <taxon>Stenosarchaea group</taxon>
        <taxon>Halobacteria</taxon>
        <taxon>Halobacteriales</taxon>
        <taxon>Natrialbaceae</taxon>
        <taxon>Haloterrigena</taxon>
    </lineage>
</organism>
<dbReference type="HAMAP" id="MF_00188">
    <property type="entry name" value="Pept_M48_protease_HtpX"/>
    <property type="match status" value="1"/>
</dbReference>
<evidence type="ECO:0000256" key="4">
    <source>
        <dbReference type="ARBA" id="ARBA00022692"/>
    </source>
</evidence>
<feature type="domain" description="Peptidase M48" evidence="12">
    <location>
        <begin position="81"/>
        <end position="292"/>
    </location>
</feature>
<keyword evidence="10 11" id="KW-0472">Membrane</keyword>
<dbReference type="GO" id="GO:0004222">
    <property type="term" value="F:metalloendopeptidase activity"/>
    <property type="evidence" value="ECO:0007669"/>
    <property type="project" value="UniProtKB-UniRule"/>
</dbReference>
<accession>A0A8J8GN90</accession>
<dbReference type="Pfam" id="PF01435">
    <property type="entry name" value="Peptidase_M48"/>
    <property type="match status" value="1"/>
</dbReference>
<feature type="binding site" evidence="11">
    <location>
        <position position="148"/>
    </location>
    <ligand>
        <name>Zn(2+)</name>
        <dbReference type="ChEBI" id="CHEBI:29105"/>
        <note>catalytic</note>
    </ligand>
</feature>
<evidence type="ECO:0000256" key="10">
    <source>
        <dbReference type="ARBA" id="ARBA00023136"/>
    </source>
</evidence>
<feature type="transmembrane region" description="Helical" evidence="11">
    <location>
        <begin position="190"/>
        <end position="213"/>
    </location>
</feature>
<dbReference type="InterPro" id="IPR022919">
    <property type="entry name" value="Pept_M48_protease_HtpX"/>
</dbReference>
<comment type="subcellular location">
    <subcellularLocation>
        <location evidence="11">Cell membrane</location>
        <topology evidence="11">Multi-pass membrane protein</topology>
    </subcellularLocation>
</comment>
<dbReference type="AlphaFoldDB" id="A0A8J8GN90"/>
<comment type="similarity">
    <text evidence="1 11">Belongs to the peptidase M48B family.</text>
</comment>
<evidence type="ECO:0000256" key="8">
    <source>
        <dbReference type="ARBA" id="ARBA00022989"/>
    </source>
</evidence>
<keyword evidence="8 11" id="KW-1133">Transmembrane helix</keyword>
<evidence type="ECO:0000256" key="11">
    <source>
        <dbReference type="HAMAP-Rule" id="MF_00188"/>
    </source>
</evidence>
<dbReference type="GO" id="GO:0005886">
    <property type="term" value="C:plasma membrane"/>
    <property type="evidence" value="ECO:0007669"/>
    <property type="project" value="UniProtKB-SubCell"/>
</dbReference>
<dbReference type="OrthoDB" id="28389at2157"/>
<dbReference type="EC" id="3.4.24.-" evidence="11"/>
<keyword evidence="6 11" id="KW-0378">Hydrolase</keyword>
<keyword evidence="4 11" id="KW-0812">Transmembrane</keyword>
<dbReference type="GO" id="GO:0006508">
    <property type="term" value="P:proteolysis"/>
    <property type="evidence" value="ECO:0007669"/>
    <property type="project" value="UniProtKB-KW"/>
</dbReference>
<keyword evidence="9 11" id="KW-0482">Metalloprotease</keyword>
<dbReference type="InterPro" id="IPR001915">
    <property type="entry name" value="Peptidase_M48"/>
</dbReference>
<evidence type="ECO:0000256" key="7">
    <source>
        <dbReference type="ARBA" id="ARBA00022833"/>
    </source>
</evidence>
<comment type="caution">
    <text evidence="13">The sequence shown here is derived from an EMBL/GenBank/DDBJ whole genome shotgun (WGS) entry which is preliminary data.</text>
</comment>
<dbReference type="GO" id="GO:0008270">
    <property type="term" value="F:zinc ion binding"/>
    <property type="evidence" value="ECO:0007669"/>
    <property type="project" value="UniProtKB-UniRule"/>
</dbReference>
<evidence type="ECO:0000259" key="12">
    <source>
        <dbReference type="Pfam" id="PF01435"/>
    </source>
</evidence>
<evidence type="ECO:0000313" key="13">
    <source>
        <dbReference type="EMBL" id="NUB90932.1"/>
    </source>
</evidence>
<evidence type="ECO:0000256" key="6">
    <source>
        <dbReference type="ARBA" id="ARBA00022801"/>
    </source>
</evidence>
<dbReference type="Gene3D" id="3.30.2010.10">
    <property type="entry name" value="Metalloproteases ('zincins'), catalytic domain"/>
    <property type="match status" value="1"/>
</dbReference>
<reference evidence="13" key="1">
    <citation type="submission" date="2020-06" db="EMBL/GenBank/DDBJ databases">
        <title>Haloterrigena sp. nov., an extremely halophilic archaeon isolated from a saline sediment.</title>
        <authorList>
            <person name="Liu B.-B."/>
        </authorList>
    </citation>
    <scope>NUCLEOTIDE SEQUENCE</scope>
    <source>
        <strain evidence="13">SYSU A121-1</strain>
    </source>
</reference>
<dbReference type="PANTHER" id="PTHR43221:SF2">
    <property type="entry name" value="PROTEASE HTPX HOMOLOG"/>
    <property type="match status" value="1"/>
</dbReference>
<feature type="transmembrane region" description="Helical" evidence="11">
    <location>
        <begin position="154"/>
        <end position="178"/>
    </location>
</feature>
<gene>
    <name evidence="11" type="primary">htpX</name>
    <name evidence="13" type="ORF">HT576_07845</name>
</gene>
<feature type="active site" evidence="11">
    <location>
        <position position="145"/>
    </location>
</feature>
<proteinExistence type="inferred from homology"/>
<comment type="cofactor">
    <cofactor evidence="11">
        <name>Zn(2+)</name>
        <dbReference type="ChEBI" id="CHEBI:29105"/>
    </cofactor>
    <text evidence="11">Binds 1 zinc ion per subunit.</text>
</comment>